<protein>
    <submittedName>
        <fullName evidence="1">Diphthamide synthesis protein</fullName>
    </submittedName>
</protein>
<dbReference type="InterPro" id="IPR042265">
    <property type="entry name" value="DPH1/DPH2_3"/>
</dbReference>
<evidence type="ECO:0000313" key="2">
    <source>
        <dbReference type="EMBL" id="PVU68940.1"/>
    </source>
</evidence>
<reference evidence="1" key="4">
    <citation type="submission" date="2021-11" db="EMBL/GenBank/DDBJ databases">
        <authorList>
            <person name="Munson-Mcgee J."/>
            <person name="Field E."/>
            <person name="Bateson M."/>
            <person name="Rooney C."/>
            <person name="Stepanauskas R."/>
            <person name="Young M."/>
        </authorList>
    </citation>
    <scope>NUCLEOTIDE SEQUENCE</scope>
    <source>
        <strain evidence="1">SCGC AB-777_F03</strain>
    </source>
</reference>
<accession>A0A2T9WM78</accession>
<dbReference type="GO" id="GO:0090560">
    <property type="term" value="F:2-(3-amino-3-carboxypropyl)histidine synthase activity"/>
    <property type="evidence" value="ECO:0007669"/>
    <property type="project" value="InterPro"/>
</dbReference>
<reference evidence="2" key="1">
    <citation type="journal article" date="2015" name="Appl. Environ. Microbiol.">
        <title>Nanoarchaeota, Their Sulfolobales Host, and Nanoarchaeota Virus Distribution across Yellowstone National Park Hot Springs.</title>
        <authorList>
            <person name="Munson-McGee J.H."/>
            <person name="Field E.K."/>
            <person name="Bateson M."/>
            <person name="Rooney C."/>
            <person name="Stepanauskas R."/>
            <person name="Young M.J."/>
        </authorList>
    </citation>
    <scope>NUCLEOTIDE SEQUENCE [LARGE SCALE GENOMIC DNA]</scope>
    <source>
        <strain evidence="2">SCGC AB-777_F03</strain>
    </source>
</reference>
<dbReference type="InterPro" id="IPR042264">
    <property type="entry name" value="DPH1/DPH2_2"/>
</dbReference>
<reference evidence="2" key="2">
    <citation type="submission" date="2017-05" db="EMBL/GenBank/DDBJ databases">
        <authorList>
            <person name="Song R."/>
            <person name="Chenine A.L."/>
            <person name="Ruprecht R.M."/>
        </authorList>
    </citation>
    <scope>NUCLEOTIDE SEQUENCE</scope>
    <source>
        <strain evidence="2">SCGC AB-777_F03</strain>
    </source>
</reference>
<dbReference type="RefSeq" id="WP_228615159.1">
    <property type="nucleotide sequence ID" value="NZ_QEFP02000004.1"/>
</dbReference>
<sequence length="225" mass="26164">MDIINIPTKYKLKEIKNLDELKKYLPKKFALVSLTQYSEYAKKIYEILKNDYEIILKEGLYGINVLGCYSEPANINDIDTVLLIGNGKFHAENIIRKLKKKVIVYDPIYGEIKVYEPDYNFDKIIEFLLNKIKNSKNIGIILSIKPGQYYYLETLKVKDKLEKSGKNVYLFIGDTIDTLQLLNFPYIDFWIFSACPRMIDDIIDNSINGITIDILIKNLDKVVNI</sequence>
<dbReference type="AlphaFoldDB" id="A0A2T9WM78"/>
<dbReference type="GO" id="GO:0017183">
    <property type="term" value="P:protein histidyl modification to diphthamide"/>
    <property type="evidence" value="ECO:0007669"/>
    <property type="project" value="InterPro"/>
</dbReference>
<dbReference type="PANTHER" id="PTHR10762:SF1">
    <property type="entry name" value="2-(3-AMINO-3-CARBOXYPROPYL)HISTIDINE SYNTHASE SUBUNIT 1"/>
    <property type="match status" value="1"/>
</dbReference>
<dbReference type="Gene3D" id="3.40.50.11860">
    <property type="entry name" value="Diphthamide synthesis DPH1/DPH2 domain 3"/>
    <property type="match status" value="1"/>
</dbReference>
<proteinExistence type="predicted"/>
<dbReference type="Pfam" id="PF01866">
    <property type="entry name" value="Diphthamide_syn"/>
    <property type="match status" value="1"/>
</dbReference>
<dbReference type="Gene3D" id="3.40.50.11850">
    <property type="entry name" value="Diphthamide synthesis DPH1/DPH2 domain 2"/>
    <property type="match status" value="1"/>
</dbReference>
<dbReference type="NCBIfam" id="TIGR00322">
    <property type="entry name" value="diphth2_R"/>
    <property type="match status" value="1"/>
</dbReference>
<gene>
    <name evidence="1" type="ORF">DDW03_000745</name>
    <name evidence="2" type="ORF">DDW03_00215</name>
</gene>
<name>A0A2T9WM78_NANST</name>
<dbReference type="InterPro" id="IPR016435">
    <property type="entry name" value="DPH1/DPH2"/>
</dbReference>
<organism evidence="2">
    <name type="scientific">Nanobsidianus stetteri</name>
    <dbReference type="NCBI Taxonomy" id="1294122"/>
    <lineage>
        <taxon>Archaea</taxon>
        <taxon>Nanobdellota</taxon>
        <taxon>Candidatus Nanoarchaeia</taxon>
        <taxon>Nanoarchaeales</taxon>
        <taxon>Nanopusillaceae</taxon>
        <taxon>Candidatus Nanobsidianus</taxon>
    </lineage>
</organism>
<evidence type="ECO:0000313" key="1">
    <source>
        <dbReference type="EMBL" id="MCC5446930.1"/>
    </source>
</evidence>
<dbReference type="PANTHER" id="PTHR10762">
    <property type="entry name" value="DIPHTHAMIDE BIOSYNTHESIS PROTEIN"/>
    <property type="match status" value="1"/>
</dbReference>
<dbReference type="EMBL" id="QEFP01000001">
    <property type="protein sequence ID" value="PVU68940.1"/>
    <property type="molecule type" value="Genomic_DNA"/>
</dbReference>
<comment type="caution">
    <text evidence="2">The sequence shown here is derived from an EMBL/GenBank/DDBJ whole genome shotgun (WGS) entry which is preliminary data.</text>
</comment>
<dbReference type="Proteomes" id="UP000245509">
    <property type="component" value="Unassembled WGS sequence"/>
</dbReference>
<reference evidence="1" key="3">
    <citation type="submission" date="2017-05" db="EMBL/GenBank/DDBJ databases">
        <authorList>
            <person name="Munson-Mcgee J.H."/>
        </authorList>
    </citation>
    <scope>NUCLEOTIDE SEQUENCE</scope>
    <source>
        <strain evidence="1">SCGC AB-777_F03</strain>
    </source>
</reference>
<dbReference type="EMBL" id="QEFP02000004">
    <property type="protein sequence ID" value="MCC5446930.1"/>
    <property type="molecule type" value="Genomic_DNA"/>
</dbReference>